<keyword evidence="1" id="KW-0732">Signal</keyword>
<evidence type="ECO:0000313" key="2">
    <source>
        <dbReference type="EMBL" id="MEX6500726.1"/>
    </source>
</evidence>
<dbReference type="RefSeq" id="WP_369285643.1">
    <property type="nucleotide sequence ID" value="NZ_JBFTEG010000001.1"/>
</dbReference>
<dbReference type="Proteomes" id="UP001560296">
    <property type="component" value="Unassembled WGS sequence"/>
</dbReference>
<feature type="chain" id="PRO_5046239857" evidence="1">
    <location>
        <begin position="18"/>
        <end position="166"/>
    </location>
</feature>
<reference evidence="2 3" key="1">
    <citation type="submission" date="2024-07" db="EMBL/GenBank/DDBJ databases">
        <authorList>
            <person name="Li M."/>
        </authorList>
    </citation>
    <scope>NUCLEOTIDE SEQUENCE [LARGE SCALE GENOMIC DNA]</scope>
    <source>
        <strain evidence="2 3">25A3E</strain>
    </source>
</reference>
<organism evidence="2 3">
    <name type="scientific">Pseudomonas zhanjiangensis</name>
    <dbReference type="NCBI Taxonomy" id="3239015"/>
    <lineage>
        <taxon>Bacteria</taxon>
        <taxon>Pseudomonadati</taxon>
        <taxon>Pseudomonadota</taxon>
        <taxon>Gammaproteobacteria</taxon>
        <taxon>Pseudomonadales</taxon>
        <taxon>Pseudomonadaceae</taxon>
        <taxon>Pseudomonas</taxon>
    </lineage>
</organism>
<protein>
    <submittedName>
        <fullName evidence="2">Uncharacterized protein</fullName>
    </submittedName>
</protein>
<dbReference type="EMBL" id="JBFTEG010000001">
    <property type="protein sequence ID" value="MEX6500726.1"/>
    <property type="molecule type" value="Genomic_DNA"/>
</dbReference>
<feature type="signal peptide" evidence="1">
    <location>
        <begin position="1"/>
        <end position="17"/>
    </location>
</feature>
<keyword evidence="3" id="KW-1185">Reference proteome</keyword>
<proteinExistence type="predicted"/>
<comment type="caution">
    <text evidence="2">The sequence shown here is derived from an EMBL/GenBank/DDBJ whole genome shotgun (WGS) entry which is preliminary data.</text>
</comment>
<sequence length="166" mass="18590">MKLSTIILLLISINALAGEPEVCKGNIKARSFLSEWREGDRAVSILTTIQGSEVSRERGRIAYQADLNSDDNPDYIFESFDSQGSAKDRTFGIFVQCKGFLHFVGGDYFAGVEEAGSTSNNYKDVAFLSYQRNDLDEIIYVKGQALTRLHFWSFNPSSGRYEGDMD</sequence>
<accession>A0ABV3YN32</accession>
<gene>
    <name evidence="2" type="ORF">AB5S05_01510</name>
</gene>
<evidence type="ECO:0000313" key="3">
    <source>
        <dbReference type="Proteomes" id="UP001560296"/>
    </source>
</evidence>
<name>A0ABV3YN32_9PSED</name>
<evidence type="ECO:0000256" key="1">
    <source>
        <dbReference type="SAM" id="SignalP"/>
    </source>
</evidence>